<accession>A0A6G4X1L2</accession>
<reference evidence="2 3" key="1">
    <citation type="submission" date="2020-02" db="EMBL/GenBank/DDBJ databases">
        <title>Whole-genome analyses of novel actinobacteria.</title>
        <authorList>
            <person name="Sahin N."/>
            <person name="Tatar D."/>
        </authorList>
    </citation>
    <scope>NUCLEOTIDE SEQUENCE [LARGE SCALE GENOMIC DNA]</scope>
    <source>
        <strain evidence="2 3">SB3404</strain>
    </source>
</reference>
<evidence type="ECO:0000313" key="2">
    <source>
        <dbReference type="EMBL" id="NGO71143.1"/>
    </source>
</evidence>
<gene>
    <name evidence="2" type="ORF">G5C65_22835</name>
</gene>
<comment type="caution">
    <text evidence="2">The sequence shown here is derived from an EMBL/GenBank/DDBJ whole genome shotgun (WGS) entry which is preliminary data.</text>
</comment>
<proteinExistence type="predicted"/>
<evidence type="ECO:0000313" key="3">
    <source>
        <dbReference type="Proteomes" id="UP000477722"/>
    </source>
</evidence>
<name>A0A6G4X1L2_9ACTN</name>
<keyword evidence="3" id="KW-1185">Reference proteome</keyword>
<protein>
    <submittedName>
        <fullName evidence="2">Uncharacterized protein</fullName>
    </submittedName>
</protein>
<sequence length="143" mass="15662">MLRYYGADLLDWHRGRLSTRRLGVLIRHLPRDSEVNRALHGEGAEWNVADYLLAAAVDHLAVANWMTATLNRDEDEEPLDYPDPVPRPGDAPPDGVQEAGNEADGSAPQEPPAPPPEDDPEAPGWTPAPVRGPSRAELARFFG</sequence>
<dbReference type="Proteomes" id="UP000477722">
    <property type="component" value="Unassembled WGS sequence"/>
</dbReference>
<feature type="compositionally biased region" description="Pro residues" evidence="1">
    <location>
        <begin position="81"/>
        <end position="91"/>
    </location>
</feature>
<dbReference type="AlphaFoldDB" id="A0A6G4X1L2"/>
<feature type="region of interest" description="Disordered" evidence="1">
    <location>
        <begin position="69"/>
        <end position="143"/>
    </location>
</feature>
<organism evidence="2 3">
    <name type="scientific">Streptomyces boncukensis</name>
    <dbReference type="NCBI Taxonomy" id="2711219"/>
    <lineage>
        <taxon>Bacteria</taxon>
        <taxon>Bacillati</taxon>
        <taxon>Actinomycetota</taxon>
        <taxon>Actinomycetes</taxon>
        <taxon>Kitasatosporales</taxon>
        <taxon>Streptomycetaceae</taxon>
        <taxon>Streptomyces</taxon>
    </lineage>
</organism>
<dbReference type="EMBL" id="JAAKZZ010000267">
    <property type="protein sequence ID" value="NGO71143.1"/>
    <property type="molecule type" value="Genomic_DNA"/>
</dbReference>
<evidence type="ECO:0000256" key="1">
    <source>
        <dbReference type="SAM" id="MobiDB-lite"/>
    </source>
</evidence>